<keyword evidence="4" id="KW-0540">Nuclease</keyword>
<dbReference type="AlphaFoldDB" id="A0A9J6EQG2"/>
<dbReference type="OrthoDB" id="343092at2759"/>
<keyword evidence="13" id="KW-0469">Meiosis</keyword>
<comment type="caution">
    <text evidence="16">The sequence shown here is derived from an EMBL/GenBank/DDBJ whole genome shotgun (WGS) entry which is preliminary data.</text>
</comment>
<evidence type="ECO:0000256" key="3">
    <source>
        <dbReference type="ARBA" id="ARBA00005313"/>
    </source>
</evidence>
<evidence type="ECO:0000256" key="6">
    <source>
        <dbReference type="ARBA" id="ARBA00022759"/>
    </source>
</evidence>
<reference evidence="16" key="1">
    <citation type="journal article" date="2020" name="Cell">
        <title>Large-Scale Comparative Analyses of Tick Genomes Elucidate Their Genetic Diversity and Vector Capacities.</title>
        <authorList>
            <consortium name="Tick Genome and Microbiome Consortium (TIGMIC)"/>
            <person name="Jia N."/>
            <person name="Wang J."/>
            <person name="Shi W."/>
            <person name="Du L."/>
            <person name="Sun Y."/>
            <person name="Zhan W."/>
            <person name="Jiang J.F."/>
            <person name="Wang Q."/>
            <person name="Zhang B."/>
            <person name="Ji P."/>
            <person name="Bell-Sakyi L."/>
            <person name="Cui X.M."/>
            <person name="Yuan T.T."/>
            <person name="Jiang B.G."/>
            <person name="Yang W.F."/>
            <person name="Lam T.T."/>
            <person name="Chang Q.C."/>
            <person name="Ding S.J."/>
            <person name="Wang X.J."/>
            <person name="Zhu J.G."/>
            <person name="Ruan X.D."/>
            <person name="Zhao L."/>
            <person name="Wei J.T."/>
            <person name="Ye R.Z."/>
            <person name="Que T.C."/>
            <person name="Du C.H."/>
            <person name="Zhou Y.H."/>
            <person name="Cheng J.X."/>
            <person name="Dai P.F."/>
            <person name="Guo W.B."/>
            <person name="Han X.H."/>
            <person name="Huang E.J."/>
            <person name="Li L.F."/>
            <person name="Wei W."/>
            <person name="Gao Y.C."/>
            <person name="Liu J.Z."/>
            <person name="Shao H.Z."/>
            <person name="Wang X."/>
            <person name="Wang C.C."/>
            <person name="Yang T.C."/>
            <person name="Huo Q.B."/>
            <person name="Li W."/>
            <person name="Chen H.Y."/>
            <person name="Chen S.E."/>
            <person name="Zhou L.G."/>
            <person name="Ni X.B."/>
            <person name="Tian J.H."/>
            <person name="Sheng Y."/>
            <person name="Liu T."/>
            <person name="Pan Y.S."/>
            <person name="Xia L.Y."/>
            <person name="Li J."/>
            <person name="Zhao F."/>
            <person name="Cao W.C."/>
        </authorList>
    </citation>
    <scope>NUCLEOTIDE SEQUENCE</scope>
    <source>
        <strain evidence="16">Rmic-2018</strain>
    </source>
</reference>
<dbReference type="GO" id="GO:0031573">
    <property type="term" value="P:mitotic intra-S DNA damage checkpoint signaling"/>
    <property type="evidence" value="ECO:0007669"/>
    <property type="project" value="TreeGrafter"/>
</dbReference>
<keyword evidence="7" id="KW-0227">DNA damage</keyword>
<organism evidence="16 17">
    <name type="scientific">Rhipicephalus microplus</name>
    <name type="common">Cattle tick</name>
    <name type="synonym">Boophilus microplus</name>
    <dbReference type="NCBI Taxonomy" id="6941"/>
    <lineage>
        <taxon>Eukaryota</taxon>
        <taxon>Metazoa</taxon>
        <taxon>Ecdysozoa</taxon>
        <taxon>Arthropoda</taxon>
        <taxon>Chelicerata</taxon>
        <taxon>Arachnida</taxon>
        <taxon>Acari</taxon>
        <taxon>Parasitiformes</taxon>
        <taxon>Ixodida</taxon>
        <taxon>Ixodoidea</taxon>
        <taxon>Ixodidae</taxon>
        <taxon>Rhipicephalinae</taxon>
        <taxon>Rhipicephalus</taxon>
        <taxon>Boophilus</taxon>
    </lineage>
</organism>
<dbReference type="PANTHER" id="PTHR21077:SF5">
    <property type="entry name" value="CROSSOVER JUNCTION ENDONUCLEASE MMS4"/>
    <property type="match status" value="1"/>
</dbReference>
<feature type="compositionally biased region" description="Polar residues" evidence="14">
    <location>
        <begin position="165"/>
        <end position="180"/>
    </location>
</feature>
<keyword evidence="9" id="KW-0460">Magnesium</keyword>
<keyword evidence="12" id="KW-0539">Nucleus</keyword>
<keyword evidence="6" id="KW-0255">Endonuclease</keyword>
<evidence type="ECO:0000256" key="11">
    <source>
        <dbReference type="ARBA" id="ARBA00023204"/>
    </source>
</evidence>
<gene>
    <name evidence="16" type="ORF">HPB51_002696</name>
</gene>
<evidence type="ECO:0000256" key="14">
    <source>
        <dbReference type="SAM" id="MobiDB-lite"/>
    </source>
</evidence>
<dbReference type="VEuPathDB" id="VectorBase:LOC119179194"/>
<evidence type="ECO:0000256" key="2">
    <source>
        <dbReference type="ARBA" id="ARBA00004123"/>
    </source>
</evidence>
<dbReference type="Gene3D" id="1.10.150.670">
    <property type="entry name" value="Crossover junction endonuclease EME1, DNA-binding domain"/>
    <property type="match status" value="1"/>
</dbReference>
<feature type="compositionally biased region" description="Basic and acidic residues" evidence="14">
    <location>
        <begin position="78"/>
        <end position="91"/>
    </location>
</feature>
<evidence type="ECO:0000256" key="10">
    <source>
        <dbReference type="ARBA" id="ARBA00023172"/>
    </source>
</evidence>
<evidence type="ECO:0000256" key="1">
    <source>
        <dbReference type="ARBA" id="ARBA00001946"/>
    </source>
</evidence>
<dbReference type="GO" id="GO:0005634">
    <property type="term" value="C:nucleus"/>
    <property type="evidence" value="ECO:0007669"/>
    <property type="project" value="UniProtKB-SubCell"/>
</dbReference>
<protein>
    <recommendedName>
        <fullName evidence="15">ERCC4 domain-containing protein</fullName>
    </recommendedName>
</protein>
<dbReference type="InterPro" id="IPR042530">
    <property type="entry name" value="EME1/EME2_C"/>
</dbReference>
<dbReference type="GO" id="GO:0000712">
    <property type="term" value="P:resolution of meiotic recombination intermediates"/>
    <property type="evidence" value="ECO:0007669"/>
    <property type="project" value="TreeGrafter"/>
</dbReference>
<sequence length="623" mass="69179">MATACIILDSDGDDEMDCGSREGGLCQASEEPSSQPSTAPARDGSRNGCAVAVVDLCSDGEEINDCEDLHVEGPPSKRRQESSLESERLAKETVMSSTPADAPRRTSEYSARSSTPECEVRRGSLWDSDDEDLPPLWARLQARQELQPASNSPPRMKVSPLRMRTSSQDMKTGSHNGTIRQQDKKTTLPNGIASPLKRNAVHRISDSENEDELPDLGHVIGACAGARENGRLLSSSSPPAATVPSSGTVTGVDEGTVAALAYTQLKAKRVRITPEEREARRVAKELEKQRKAMAIEIGRASKPGHCMKYVTVVLDSRLMDDEASLQLMCETLEQAEIRAEIQTLPVERAVCWKRTALSLNEDDCVLSRDQVEERDVMVVLPWDQFLHLVASQRQDSSVRTQTSLSEHMMSINEVYPNRQLTYVVYGLEKYFKQQKSRANAEYRALVLGSQPAVRRRKPGVYDGVPLSRKDIQETLVPLQLDSGITVATKESIEELTEYLAMFTRALAERPHREAKQSRPLQHLAPGSLSKHDSLRRTWQAQLEQFASVSRDVAEAIVCEYPAPKLLLQAYQECKERAKGETLLADIQVRRGAGALQSTRRVGPVISGRIYRFFVAMDQNAYFD</sequence>
<dbReference type="Pfam" id="PF02732">
    <property type="entry name" value="ERCC4"/>
    <property type="match status" value="1"/>
</dbReference>
<keyword evidence="17" id="KW-1185">Reference proteome</keyword>
<dbReference type="Pfam" id="PF21292">
    <property type="entry name" value="EME1-MUS81_C"/>
    <property type="match status" value="1"/>
</dbReference>
<comment type="similarity">
    <text evidence="3">Belongs to the EME1/MMS4 family.</text>
</comment>
<dbReference type="InterPro" id="IPR006166">
    <property type="entry name" value="ERCC4_domain"/>
</dbReference>
<evidence type="ECO:0000313" key="16">
    <source>
        <dbReference type="EMBL" id="KAH8036642.1"/>
    </source>
</evidence>
<feature type="region of interest" description="Disordered" evidence="14">
    <location>
        <begin position="66"/>
        <end position="130"/>
    </location>
</feature>
<evidence type="ECO:0000256" key="5">
    <source>
        <dbReference type="ARBA" id="ARBA00022723"/>
    </source>
</evidence>
<accession>A0A9J6EQG2</accession>
<evidence type="ECO:0000256" key="13">
    <source>
        <dbReference type="ARBA" id="ARBA00023254"/>
    </source>
</evidence>
<dbReference type="EMBL" id="JABSTU010000002">
    <property type="protein sequence ID" value="KAH8036642.1"/>
    <property type="molecule type" value="Genomic_DNA"/>
</dbReference>
<evidence type="ECO:0000313" key="17">
    <source>
        <dbReference type="Proteomes" id="UP000821866"/>
    </source>
</evidence>
<dbReference type="GO" id="GO:0046872">
    <property type="term" value="F:metal ion binding"/>
    <property type="evidence" value="ECO:0007669"/>
    <property type="project" value="UniProtKB-KW"/>
</dbReference>
<comment type="subcellular location">
    <subcellularLocation>
        <location evidence="2">Nucleus</location>
    </subcellularLocation>
</comment>
<dbReference type="GO" id="GO:0006302">
    <property type="term" value="P:double-strand break repair"/>
    <property type="evidence" value="ECO:0007669"/>
    <property type="project" value="TreeGrafter"/>
</dbReference>
<evidence type="ECO:0000256" key="9">
    <source>
        <dbReference type="ARBA" id="ARBA00022842"/>
    </source>
</evidence>
<evidence type="ECO:0000259" key="15">
    <source>
        <dbReference type="Pfam" id="PF02732"/>
    </source>
</evidence>
<dbReference type="FunFam" id="1.10.150.670:FF:000002">
    <property type="entry name" value="Crossover junction endonuclease EME1"/>
    <property type="match status" value="1"/>
</dbReference>
<evidence type="ECO:0000256" key="8">
    <source>
        <dbReference type="ARBA" id="ARBA00022801"/>
    </source>
</evidence>
<dbReference type="GO" id="GO:0031297">
    <property type="term" value="P:replication fork processing"/>
    <property type="evidence" value="ECO:0007669"/>
    <property type="project" value="TreeGrafter"/>
</dbReference>
<evidence type="ECO:0000256" key="12">
    <source>
        <dbReference type="ARBA" id="ARBA00023242"/>
    </source>
</evidence>
<comment type="cofactor">
    <cofactor evidence="1">
        <name>Mg(2+)</name>
        <dbReference type="ChEBI" id="CHEBI:18420"/>
    </cofactor>
</comment>
<dbReference type="GO" id="GO:0008821">
    <property type="term" value="F:crossover junction DNA endonuclease activity"/>
    <property type="evidence" value="ECO:0007669"/>
    <property type="project" value="TreeGrafter"/>
</dbReference>
<keyword evidence="11" id="KW-0234">DNA repair</keyword>
<reference evidence="16" key="2">
    <citation type="submission" date="2021-09" db="EMBL/GenBank/DDBJ databases">
        <authorList>
            <person name="Jia N."/>
            <person name="Wang J."/>
            <person name="Shi W."/>
            <person name="Du L."/>
            <person name="Sun Y."/>
            <person name="Zhan W."/>
            <person name="Jiang J."/>
            <person name="Wang Q."/>
            <person name="Zhang B."/>
            <person name="Ji P."/>
            <person name="Sakyi L.B."/>
            <person name="Cui X."/>
            <person name="Yuan T."/>
            <person name="Jiang B."/>
            <person name="Yang W."/>
            <person name="Lam T.T.-Y."/>
            <person name="Chang Q."/>
            <person name="Ding S."/>
            <person name="Wang X."/>
            <person name="Zhu J."/>
            <person name="Ruan X."/>
            <person name="Zhao L."/>
            <person name="Wei J."/>
            <person name="Que T."/>
            <person name="Du C."/>
            <person name="Cheng J."/>
            <person name="Dai P."/>
            <person name="Han X."/>
            <person name="Huang E."/>
            <person name="Gao Y."/>
            <person name="Liu J."/>
            <person name="Shao H."/>
            <person name="Ye R."/>
            <person name="Li L."/>
            <person name="Wei W."/>
            <person name="Wang X."/>
            <person name="Wang C."/>
            <person name="Huo Q."/>
            <person name="Li W."/>
            <person name="Guo W."/>
            <person name="Chen H."/>
            <person name="Chen S."/>
            <person name="Zhou L."/>
            <person name="Zhou L."/>
            <person name="Ni X."/>
            <person name="Tian J."/>
            <person name="Zhou Y."/>
            <person name="Sheng Y."/>
            <person name="Liu T."/>
            <person name="Pan Y."/>
            <person name="Xia L."/>
            <person name="Li J."/>
            <person name="Zhao F."/>
            <person name="Cao W."/>
        </authorList>
    </citation>
    <scope>NUCLEOTIDE SEQUENCE</scope>
    <source>
        <strain evidence="16">Rmic-2018</strain>
        <tissue evidence="16">Larvae</tissue>
    </source>
</reference>
<proteinExistence type="inferred from homology"/>
<dbReference type="GO" id="GO:0048476">
    <property type="term" value="C:Holliday junction resolvase complex"/>
    <property type="evidence" value="ECO:0007669"/>
    <property type="project" value="InterPro"/>
</dbReference>
<dbReference type="Gene3D" id="3.40.50.10130">
    <property type="match status" value="1"/>
</dbReference>
<feature type="region of interest" description="Disordered" evidence="14">
    <location>
        <begin position="10"/>
        <end position="46"/>
    </location>
</feature>
<keyword evidence="10" id="KW-0233">DNA recombination</keyword>
<dbReference type="GO" id="GO:0003677">
    <property type="term" value="F:DNA binding"/>
    <property type="evidence" value="ECO:0007669"/>
    <property type="project" value="InterPro"/>
</dbReference>
<dbReference type="PANTHER" id="PTHR21077">
    <property type="entry name" value="EME1 PROTEIN"/>
    <property type="match status" value="1"/>
</dbReference>
<keyword evidence="5" id="KW-0479">Metal-binding</keyword>
<feature type="domain" description="ERCC4" evidence="15">
    <location>
        <begin position="328"/>
        <end position="502"/>
    </location>
</feature>
<dbReference type="InterPro" id="IPR033310">
    <property type="entry name" value="Mms4/EME1/EME2"/>
</dbReference>
<dbReference type="Proteomes" id="UP000821866">
    <property type="component" value="Chromosome 10"/>
</dbReference>
<keyword evidence="8" id="KW-0378">Hydrolase</keyword>
<name>A0A9J6EQG2_RHIMP</name>
<feature type="region of interest" description="Disordered" evidence="14">
    <location>
        <begin position="165"/>
        <end position="193"/>
    </location>
</feature>
<evidence type="ECO:0000256" key="4">
    <source>
        <dbReference type="ARBA" id="ARBA00022722"/>
    </source>
</evidence>
<dbReference type="OMA" id="CAGAREN"/>
<evidence type="ECO:0000256" key="7">
    <source>
        <dbReference type="ARBA" id="ARBA00022763"/>
    </source>
</evidence>